<gene>
    <name evidence="1" type="ORF">E2C01_084244</name>
</gene>
<keyword evidence="2" id="KW-1185">Reference proteome</keyword>
<proteinExistence type="predicted"/>
<dbReference type="Proteomes" id="UP000324222">
    <property type="component" value="Unassembled WGS sequence"/>
</dbReference>
<reference evidence="1 2" key="1">
    <citation type="submission" date="2019-05" db="EMBL/GenBank/DDBJ databases">
        <title>Another draft genome of Portunus trituberculatus and its Hox gene families provides insights of decapod evolution.</title>
        <authorList>
            <person name="Jeong J.-H."/>
            <person name="Song I."/>
            <person name="Kim S."/>
            <person name="Choi T."/>
            <person name="Kim D."/>
            <person name="Ryu S."/>
            <person name="Kim W."/>
        </authorList>
    </citation>
    <scope>NUCLEOTIDE SEQUENCE [LARGE SCALE GENOMIC DNA]</scope>
    <source>
        <tissue evidence="1">Muscle</tissue>
    </source>
</reference>
<dbReference type="EMBL" id="VSRR010080570">
    <property type="protein sequence ID" value="MPC89304.1"/>
    <property type="molecule type" value="Genomic_DNA"/>
</dbReference>
<organism evidence="1 2">
    <name type="scientific">Portunus trituberculatus</name>
    <name type="common">Swimming crab</name>
    <name type="synonym">Neptunus trituberculatus</name>
    <dbReference type="NCBI Taxonomy" id="210409"/>
    <lineage>
        <taxon>Eukaryota</taxon>
        <taxon>Metazoa</taxon>
        <taxon>Ecdysozoa</taxon>
        <taxon>Arthropoda</taxon>
        <taxon>Crustacea</taxon>
        <taxon>Multicrustacea</taxon>
        <taxon>Malacostraca</taxon>
        <taxon>Eumalacostraca</taxon>
        <taxon>Eucarida</taxon>
        <taxon>Decapoda</taxon>
        <taxon>Pleocyemata</taxon>
        <taxon>Brachyura</taxon>
        <taxon>Eubrachyura</taxon>
        <taxon>Portunoidea</taxon>
        <taxon>Portunidae</taxon>
        <taxon>Portuninae</taxon>
        <taxon>Portunus</taxon>
    </lineage>
</organism>
<evidence type="ECO:0000313" key="1">
    <source>
        <dbReference type="EMBL" id="MPC89304.1"/>
    </source>
</evidence>
<accession>A0A5B7JA70</accession>
<protein>
    <submittedName>
        <fullName evidence="1">Uncharacterized protein</fullName>
    </submittedName>
</protein>
<comment type="caution">
    <text evidence="1">The sequence shown here is derived from an EMBL/GenBank/DDBJ whole genome shotgun (WGS) entry which is preliminary data.</text>
</comment>
<dbReference type="AlphaFoldDB" id="A0A5B7JA70"/>
<sequence>MITTVVISIAVALVPVQKNSKTRTKSLAQPRQHAGEAVMEIHIDVADHTKRSQRYMATRLRASTI</sequence>
<name>A0A5B7JA70_PORTR</name>
<evidence type="ECO:0000313" key="2">
    <source>
        <dbReference type="Proteomes" id="UP000324222"/>
    </source>
</evidence>